<gene>
    <name evidence="4" type="primary">Dlgap5</name>
</gene>
<evidence type="ECO:0000256" key="2">
    <source>
        <dbReference type="SAM" id="MobiDB-lite"/>
    </source>
</evidence>
<dbReference type="Pfam" id="PF03359">
    <property type="entry name" value="GKAP"/>
    <property type="match status" value="1"/>
</dbReference>
<feature type="compositionally biased region" description="Polar residues" evidence="2">
    <location>
        <begin position="664"/>
        <end position="674"/>
    </location>
</feature>
<dbReference type="FunCoup" id="A0A6P6F5B2">
    <property type="interactions" value="1061"/>
</dbReference>
<feature type="region of interest" description="Disordered" evidence="2">
    <location>
        <begin position="271"/>
        <end position="290"/>
    </location>
</feature>
<dbReference type="RefSeq" id="XP_023579837.1">
    <property type="nucleotide sequence ID" value="XM_023724069.1"/>
</dbReference>
<dbReference type="GO" id="GO:0007059">
    <property type="term" value="P:chromosome segregation"/>
    <property type="evidence" value="ECO:0007669"/>
    <property type="project" value="TreeGrafter"/>
</dbReference>
<protein>
    <submittedName>
        <fullName evidence="4">Disks large-associated protein 5</fullName>
    </submittedName>
</protein>
<dbReference type="GeneID" id="101575484"/>
<keyword evidence="3" id="KW-1185">Reference proteome</keyword>
<dbReference type="GO" id="GO:0031616">
    <property type="term" value="C:spindle pole centrosome"/>
    <property type="evidence" value="ECO:0007669"/>
    <property type="project" value="TreeGrafter"/>
</dbReference>
<feature type="region of interest" description="Disordered" evidence="2">
    <location>
        <begin position="605"/>
        <end position="686"/>
    </location>
</feature>
<feature type="region of interest" description="Disordered" evidence="2">
    <location>
        <begin position="539"/>
        <end position="565"/>
    </location>
</feature>
<dbReference type="CTD" id="9787"/>
<reference evidence="4" key="1">
    <citation type="submission" date="2025-08" db="UniProtKB">
        <authorList>
            <consortium name="RefSeq"/>
        </authorList>
    </citation>
    <scope>IDENTIFICATION</scope>
</reference>
<feature type="region of interest" description="Disordered" evidence="2">
    <location>
        <begin position="133"/>
        <end position="185"/>
    </location>
</feature>
<dbReference type="PANTHER" id="PTHR12353">
    <property type="entry name" value="DISKS LARGE-ASSOCIATED PROTEIN DAP SAP90/PSD-95-ASSOCIATED PROTEIN"/>
    <property type="match status" value="1"/>
</dbReference>
<accession>A0A6P6F5B2</accession>
<name>A0A6P6F5B2_OCTDE</name>
<dbReference type="PANTHER" id="PTHR12353:SF1">
    <property type="entry name" value="DISKS LARGE-ASSOCIATED PROTEIN 5"/>
    <property type="match status" value="1"/>
</dbReference>
<organism evidence="3 4">
    <name type="scientific">Octodon degus</name>
    <name type="common">Degu</name>
    <name type="synonym">Sciurus degus</name>
    <dbReference type="NCBI Taxonomy" id="10160"/>
    <lineage>
        <taxon>Eukaryota</taxon>
        <taxon>Metazoa</taxon>
        <taxon>Chordata</taxon>
        <taxon>Craniata</taxon>
        <taxon>Vertebrata</taxon>
        <taxon>Euteleostomi</taxon>
        <taxon>Mammalia</taxon>
        <taxon>Eutheria</taxon>
        <taxon>Euarchontoglires</taxon>
        <taxon>Glires</taxon>
        <taxon>Rodentia</taxon>
        <taxon>Hystricomorpha</taxon>
        <taxon>Octodontidae</taxon>
        <taxon>Octodon</taxon>
    </lineage>
</organism>
<dbReference type="AlphaFoldDB" id="A0A6P6F5B2"/>
<sequence>MSSYFASRHRKDLSTEMIRTKIAHRKSLSQKENRHKEYERNRHFGLKDVNIPTLQSKAFVELDESSQELVPKKANSKPIPLSRLESMKTLLSDQRKQMLQKYKEEKQLQKLKEQREKAKRGVFKVGHFTPDAPSFLSSSGRGIRKPEAKHATSSSVRMTRSKAKDQVEPRKIPASGDVRAVGPGGRLTANRRVMDKENKAVPPVAPVPTRMTRSATQAARQVSRPAPVANVRKTVTRATQDNEPEGKALNKGRPATKMEARADKVVSFEVQSEGNTLQTNTTRGTEPDGVLPELESLAKTNPTRTRGKSSFAPKDFVFQPLEGVKTYQVMPMTPRSAEAFLTPGLAWGPLQPEGDKMQETGKEISTPKCKAFTNTVQQDSSKLLRSLDLVTVLKEEYSLNQNEVATEDSEGLSVNKACKGQIPEPQHDVLYFRNILQSETEKLTSHCLAWDRKLELDISDDAKELIRTAVGQTRLLMKERFRQFEGLVDDCEYKRGEKETTCTDLDGFWDMVSFQIEDVNKKFINLMKLEESGWQNNNTSKKVLRKKPVSGLASKPTATVDDSARAAARSRLAAVKSAMRQRTKQSGDKDSIVFDAGFFRVESPAKPRSALSCDPPPQRPGTPTSLPGTVPKSGAAASLERQMPSPESPSPRSTPSGHGDKKTLFSNTPESRNTAVEGAGCPGLEDLIEGNQDVNKTNMETDCFPSEALGLHLVGGTADDKTVSEEESSGVMERMELNSSFTAQDVQMNSPEHNNAPRQRSPLQEAAAQTPWPAKSCSVLFDTLTTEHRLLDSPGPTHGDPFTLAEWRRRSERTRLASFGGNLIAFSPLRPSVLEEPEEEAL</sequence>
<proteinExistence type="inferred from homology"/>
<dbReference type="GO" id="GO:0007346">
    <property type="term" value="P:regulation of mitotic cell cycle"/>
    <property type="evidence" value="ECO:0007669"/>
    <property type="project" value="TreeGrafter"/>
</dbReference>
<dbReference type="GO" id="GO:0005737">
    <property type="term" value="C:cytoplasm"/>
    <property type="evidence" value="ECO:0007669"/>
    <property type="project" value="TreeGrafter"/>
</dbReference>
<dbReference type="OrthoDB" id="10023951at2759"/>
<dbReference type="InParanoid" id="A0A6P6F5B2"/>
<evidence type="ECO:0000313" key="3">
    <source>
        <dbReference type="Proteomes" id="UP000515203"/>
    </source>
</evidence>
<dbReference type="GO" id="GO:0007052">
    <property type="term" value="P:mitotic spindle organization"/>
    <property type="evidence" value="ECO:0007669"/>
    <property type="project" value="TreeGrafter"/>
</dbReference>
<dbReference type="Proteomes" id="UP000515203">
    <property type="component" value="Unplaced"/>
</dbReference>
<feature type="region of interest" description="Disordered" evidence="2">
    <location>
        <begin position="747"/>
        <end position="769"/>
    </location>
</feature>
<feature type="compositionally biased region" description="Polar residues" evidence="2">
    <location>
        <begin position="747"/>
        <end position="762"/>
    </location>
</feature>
<dbReference type="GO" id="GO:0023052">
    <property type="term" value="P:signaling"/>
    <property type="evidence" value="ECO:0007669"/>
    <property type="project" value="InterPro"/>
</dbReference>
<feature type="compositionally biased region" description="Basic and acidic residues" evidence="2">
    <location>
        <begin position="162"/>
        <end position="171"/>
    </location>
</feature>
<dbReference type="InterPro" id="IPR005026">
    <property type="entry name" value="SAPAP"/>
</dbReference>
<evidence type="ECO:0000256" key="1">
    <source>
        <dbReference type="ARBA" id="ARBA00008839"/>
    </source>
</evidence>
<dbReference type="GO" id="GO:0005634">
    <property type="term" value="C:nucleus"/>
    <property type="evidence" value="ECO:0007669"/>
    <property type="project" value="TreeGrafter"/>
</dbReference>
<feature type="compositionally biased region" description="Polar residues" evidence="2">
    <location>
        <begin position="271"/>
        <end position="284"/>
    </location>
</feature>
<dbReference type="GO" id="GO:0008017">
    <property type="term" value="F:microtubule binding"/>
    <property type="evidence" value="ECO:0007669"/>
    <property type="project" value="TreeGrafter"/>
</dbReference>
<dbReference type="GO" id="GO:0051642">
    <property type="term" value="P:centrosome localization"/>
    <property type="evidence" value="ECO:0007669"/>
    <property type="project" value="TreeGrafter"/>
</dbReference>
<dbReference type="GO" id="GO:0051382">
    <property type="term" value="P:kinetochore assembly"/>
    <property type="evidence" value="ECO:0007669"/>
    <property type="project" value="TreeGrafter"/>
</dbReference>
<evidence type="ECO:0000313" key="4">
    <source>
        <dbReference type="RefSeq" id="XP_023579837.1"/>
    </source>
</evidence>
<comment type="similarity">
    <text evidence="1">Belongs to the SAPAP family.</text>
</comment>